<dbReference type="SUPFAM" id="SSF82784">
    <property type="entry name" value="OsmC-like"/>
    <property type="match status" value="1"/>
</dbReference>
<sequence length="147" mass="15876">MVQADMADTLRQVSFERLANSSYEVRNARGGSIRVGSGGAATDFTPVELLLAAIGTCSAIDVDVVVSRRAEPDEFTAVVRGDKVRDADEGNRMENLAVEFTIRFPDGEDGDKAREALPRAVKMSHDRLCTVSRTVELGTPVTTTTND</sequence>
<dbReference type="Gene3D" id="3.30.300.20">
    <property type="match status" value="1"/>
</dbReference>
<dbReference type="PANTHER" id="PTHR34352:SF1">
    <property type="entry name" value="PROTEIN YHFA"/>
    <property type="match status" value="1"/>
</dbReference>
<gene>
    <name evidence="1" type="ORF">GCM10009804_22830</name>
</gene>
<dbReference type="InterPro" id="IPR003718">
    <property type="entry name" value="OsmC/Ohr_fam"/>
</dbReference>
<reference evidence="2" key="1">
    <citation type="journal article" date="2019" name="Int. J. Syst. Evol. Microbiol.">
        <title>The Global Catalogue of Microorganisms (GCM) 10K type strain sequencing project: providing services to taxonomists for standard genome sequencing and annotation.</title>
        <authorList>
            <consortium name="The Broad Institute Genomics Platform"/>
            <consortium name="The Broad Institute Genome Sequencing Center for Infectious Disease"/>
            <person name="Wu L."/>
            <person name="Ma J."/>
        </authorList>
    </citation>
    <scope>NUCLEOTIDE SEQUENCE [LARGE SCALE GENOMIC DNA]</scope>
    <source>
        <strain evidence="2">JCM 15572</strain>
    </source>
</reference>
<dbReference type="InterPro" id="IPR015946">
    <property type="entry name" value="KH_dom-like_a/b"/>
</dbReference>
<proteinExistence type="predicted"/>
<dbReference type="EMBL" id="BAAAPH010000006">
    <property type="protein sequence ID" value="GAA1565563.1"/>
    <property type="molecule type" value="Genomic_DNA"/>
</dbReference>
<dbReference type="Pfam" id="PF02566">
    <property type="entry name" value="OsmC"/>
    <property type="match status" value="1"/>
</dbReference>
<accession>A0ABP4NTI3</accession>
<name>A0ABP4NTI3_9ACTN</name>
<comment type="caution">
    <text evidence="1">The sequence shown here is derived from an EMBL/GenBank/DDBJ whole genome shotgun (WGS) entry which is preliminary data.</text>
</comment>
<dbReference type="PANTHER" id="PTHR34352">
    <property type="entry name" value="PROTEIN YHFA"/>
    <property type="match status" value="1"/>
</dbReference>
<evidence type="ECO:0000313" key="1">
    <source>
        <dbReference type="EMBL" id="GAA1565563.1"/>
    </source>
</evidence>
<dbReference type="Proteomes" id="UP001501705">
    <property type="component" value="Unassembled WGS sequence"/>
</dbReference>
<organism evidence="1 2">
    <name type="scientific">Kribbella hippodromi</name>
    <dbReference type="NCBI Taxonomy" id="434347"/>
    <lineage>
        <taxon>Bacteria</taxon>
        <taxon>Bacillati</taxon>
        <taxon>Actinomycetota</taxon>
        <taxon>Actinomycetes</taxon>
        <taxon>Propionibacteriales</taxon>
        <taxon>Kribbellaceae</taxon>
        <taxon>Kribbella</taxon>
    </lineage>
</organism>
<evidence type="ECO:0000313" key="2">
    <source>
        <dbReference type="Proteomes" id="UP001501705"/>
    </source>
</evidence>
<protein>
    <submittedName>
        <fullName evidence="1">OsmC family protein</fullName>
    </submittedName>
</protein>
<keyword evidence="2" id="KW-1185">Reference proteome</keyword>
<dbReference type="InterPro" id="IPR036102">
    <property type="entry name" value="OsmC/Ohrsf"/>
</dbReference>